<name>A0AAW1JXE5_POPJA</name>
<dbReference type="PANTHER" id="PTHR22930">
    <property type="match status" value="1"/>
</dbReference>
<protein>
    <submittedName>
        <fullName evidence="9">DDE superfamily endonuclease</fullName>
    </submittedName>
</protein>
<evidence type="ECO:0000313" key="10">
    <source>
        <dbReference type="Proteomes" id="UP001458880"/>
    </source>
</evidence>
<evidence type="ECO:0000259" key="8">
    <source>
        <dbReference type="Pfam" id="PF13359"/>
    </source>
</evidence>
<sequence length="354" mass="40217">MSSDSDSESSSSLSSSDEELLQLINMLPRPKIYRQRVNPMEFYNDTDFKMRYRFSKIAVQHMLDIFNLQNFEPTTNRNFPVTAMTQLLLTLRFFATGCFQQVIGDHINIHKSTVSRIIARVTIQIASAAKDYIQMPRTRETILQTMTNFHRIRGFPRVVGCIDCTHIKILSPGAENAELYRNRKGWFSINVQAVCDTQLRIRDIVARWSGSVHDSTIFNASTLRARFEAGEFLHGWLLGDSGYACRDYLLTPILNPATQAEKRYNISHIQSRNVIERTFGVLKRRFPCLSVGLRVKPEKAIHIIVATVVLHNISVDLNDAVPAGNEVVEEAVNINAEENNIPARTALINEVFMG</sequence>
<evidence type="ECO:0000256" key="1">
    <source>
        <dbReference type="ARBA" id="ARBA00001968"/>
    </source>
</evidence>
<evidence type="ECO:0000256" key="7">
    <source>
        <dbReference type="ARBA" id="ARBA00023242"/>
    </source>
</evidence>
<accession>A0AAW1JXE5</accession>
<evidence type="ECO:0000313" key="9">
    <source>
        <dbReference type="EMBL" id="KAK9709248.1"/>
    </source>
</evidence>
<proteinExistence type="inferred from homology"/>
<dbReference type="Proteomes" id="UP001458880">
    <property type="component" value="Unassembled WGS sequence"/>
</dbReference>
<keyword evidence="7" id="KW-0539">Nucleus</keyword>
<keyword evidence="5" id="KW-0479">Metal-binding</keyword>
<comment type="subcellular location">
    <subcellularLocation>
        <location evidence="2">Nucleus</location>
    </subcellularLocation>
</comment>
<dbReference type="Pfam" id="PF13359">
    <property type="entry name" value="DDE_Tnp_4"/>
    <property type="match status" value="1"/>
</dbReference>
<keyword evidence="9" id="KW-0255">Endonuclease</keyword>
<dbReference type="GO" id="GO:0004519">
    <property type="term" value="F:endonuclease activity"/>
    <property type="evidence" value="ECO:0007669"/>
    <property type="project" value="UniProtKB-KW"/>
</dbReference>
<evidence type="ECO:0000256" key="3">
    <source>
        <dbReference type="ARBA" id="ARBA00006958"/>
    </source>
</evidence>
<comment type="caution">
    <text evidence="9">The sequence shown here is derived from an EMBL/GenBank/DDBJ whole genome shotgun (WGS) entry which is preliminary data.</text>
</comment>
<dbReference type="InterPro" id="IPR027806">
    <property type="entry name" value="HARBI1_dom"/>
</dbReference>
<reference evidence="9 10" key="1">
    <citation type="journal article" date="2024" name="BMC Genomics">
        <title>De novo assembly and annotation of Popillia japonica's genome with initial clues to its potential as an invasive pest.</title>
        <authorList>
            <person name="Cucini C."/>
            <person name="Boschi S."/>
            <person name="Funari R."/>
            <person name="Cardaioli E."/>
            <person name="Iannotti N."/>
            <person name="Marturano G."/>
            <person name="Paoli F."/>
            <person name="Bruttini M."/>
            <person name="Carapelli A."/>
            <person name="Frati F."/>
            <person name="Nardi F."/>
        </authorList>
    </citation>
    <scope>NUCLEOTIDE SEQUENCE [LARGE SCALE GENOMIC DNA]</scope>
    <source>
        <strain evidence="9">DMR45628</strain>
    </source>
</reference>
<organism evidence="9 10">
    <name type="scientific">Popillia japonica</name>
    <name type="common">Japanese beetle</name>
    <dbReference type="NCBI Taxonomy" id="7064"/>
    <lineage>
        <taxon>Eukaryota</taxon>
        <taxon>Metazoa</taxon>
        <taxon>Ecdysozoa</taxon>
        <taxon>Arthropoda</taxon>
        <taxon>Hexapoda</taxon>
        <taxon>Insecta</taxon>
        <taxon>Pterygota</taxon>
        <taxon>Neoptera</taxon>
        <taxon>Endopterygota</taxon>
        <taxon>Coleoptera</taxon>
        <taxon>Polyphaga</taxon>
        <taxon>Scarabaeiformia</taxon>
        <taxon>Scarabaeidae</taxon>
        <taxon>Rutelinae</taxon>
        <taxon>Popillia</taxon>
    </lineage>
</organism>
<evidence type="ECO:0000256" key="4">
    <source>
        <dbReference type="ARBA" id="ARBA00022722"/>
    </source>
</evidence>
<evidence type="ECO:0000256" key="5">
    <source>
        <dbReference type="ARBA" id="ARBA00022723"/>
    </source>
</evidence>
<dbReference type="InterPro" id="IPR045249">
    <property type="entry name" value="HARBI1-like"/>
</dbReference>
<keyword evidence="4" id="KW-0540">Nuclease</keyword>
<dbReference type="EMBL" id="JASPKY010000313">
    <property type="protein sequence ID" value="KAK9709248.1"/>
    <property type="molecule type" value="Genomic_DNA"/>
</dbReference>
<evidence type="ECO:0000256" key="2">
    <source>
        <dbReference type="ARBA" id="ARBA00004123"/>
    </source>
</evidence>
<dbReference type="AlphaFoldDB" id="A0AAW1JXE5"/>
<comment type="similarity">
    <text evidence="3">Belongs to the HARBI1 family.</text>
</comment>
<gene>
    <name evidence="9" type="ORF">QE152_g26734</name>
</gene>
<evidence type="ECO:0000256" key="6">
    <source>
        <dbReference type="ARBA" id="ARBA00022801"/>
    </source>
</evidence>
<dbReference type="GO" id="GO:0016787">
    <property type="term" value="F:hydrolase activity"/>
    <property type="evidence" value="ECO:0007669"/>
    <property type="project" value="UniProtKB-KW"/>
</dbReference>
<keyword evidence="10" id="KW-1185">Reference proteome</keyword>
<dbReference type="PANTHER" id="PTHR22930:SF289">
    <property type="entry name" value="DDE TNP4 DOMAIN-CONTAINING PROTEIN-RELATED"/>
    <property type="match status" value="1"/>
</dbReference>
<dbReference type="GO" id="GO:0046872">
    <property type="term" value="F:metal ion binding"/>
    <property type="evidence" value="ECO:0007669"/>
    <property type="project" value="UniProtKB-KW"/>
</dbReference>
<dbReference type="GO" id="GO:0005634">
    <property type="term" value="C:nucleus"/>
    <property type="evidence" value="ECO:0007669"/>
    <property type="project" value="UniProtKB-SubCell"/>
</dbReference>
<comment type="cofactor">
    <cofactor evidence="1">
        <name>a divalent metal cation</name>
        <dbReference type="ChEBI" id="CHEBI:60240"/>
    </cofactor>
</comment>
<keyword evidence="6" id="KW-0378">Hydrolase</keyword>
<feature type="domain" description="DDE Tnp4" evidence="8">
    <location>
        <begin position="162"/>
        <end position="312"/>
    </location>
</feature>